<dbReference type="OrthoDB" id="9773078at2"/>
<dbReference type="Proteomes" id="UP000191905">
    <property type="component" value="Unassembled WGS sequence"/>
</dbReference>
<comment type="caution">
    <text evidence="6">The sequence shown here is derived from an EMBL/GenBank/DDBJ whole genome shotgun (WGS) entry which is preliminary data.</text>
</comment>
<dbReference type="AlphaFoldDB" id="A0A1V8RLU3"/>
<dbReference type="Gene3D" id="3.90.180.10">
    <property type="entry name" value="Medium-chain alcohol dehydrogenases, catalytic domain"/>
    <property type="match status" value="1"/>
</dbReference>
<keyword evidence="7" id="KW-1185">Reference proteome</keyword>
<dbReference type="SUPFAM" id="SSF51735">
    <property type="entry name" value="NAD(P)-binding Rossmann-fold domains"/>
    <property type="match status" value="1"/>
</dbReference>
<gene>
    <name evidence="6" type="ORF">BFN67_22695</name>
</gene>
<keyword evidence="3" id="KW-0479">Metal-binding</keyword>
<organism evidence="6 7">
    <name type="scientific">Manganibacter manganicus</name>
    <dbReference type="NCBI Taxonomy" id="1873176"/>
    <lineage>
        <taxon>Bacteria</taxon>
        <taxon>Pseudomonadati</taxon>
        <taxon>Pseudomonadota</taxon>
        <taxon>Alphaproteobacteria</taxon>
        <taxon>Hyphomicrobiales</taxon>
        <taxon>Phyllobacteriaceae</taxon>
        <taxon>Manganibacter</taxon>
    </lineage>
</organism>
<protein>
    <recommendedName>
        <fullName evidence="8">Alcohol dehydrogenase-like C-terminal domain-containing protein</fullName>
    </recommendedName>
</protein>
<dbReference type="InterPro" id="IPR036291">
    <property type="entry name" value="NAD(P)-bd_dom_sf"/>
</dbReference>
<name>A0A1V8RLU3_9HYPH</name>
<evidence type="ECO:0008006" key="8">
    <source>
        <dbReference type="Google" id="ProtNLM"/>
    </source>
</evidence>
<evidence type="ECO:0000256" key="5">
    <source>
        <dbReference type="ARBA" id="ARBA00023027"/>
    </source>
</evidence>
<dbReference type="PANTHER" id="PTHR42813">
    <property type="entry name" value="ZINC-TYPE ALCOHOL DEHYDROGENASE-LIKE"/>
    <property type="match status" value="1"/>
</dbReference>
<dbReference type="RefSeq" id="WP_139789254.1">
    <property type="nucleotide sequence ID" value="NZ_MDET01000039.1"/>
</dbReference>
<evidence type="ECO:0000313" key="6">
    <source>
        <dbReference type="EMBL" id="OQM74116.1"/>
    </source>
</evidence>
<dbReference type="PANTHER" id="PTHR42813:SF3">
    <property type="entry name" value="GLUTATHIONE-INDEPENDENT FORMALDEHYDE DEHYDROGENASE"/>
    <property type="match status" value="1"/>
</dbReference>
<evidence type="ECO:0000256" key="3">
    <source>
        <dbReference type="ARBA" id="ARBA00022723"/>
    </source>
</evidence>
<keyword evidence="4" id="KW-0862">Zinc</keyword>
<dbReference type="GO" id="GO:0046872">
    <property type="term" value="F:metal ion binding"/>
    <property type="evidence" value="ECO:0007669"/>
    <property type="project" value="UniProtKB-KW"/>
</dbReference>
<dbReference type="EMBL" id="MDET01000039">
    <property type="protein sequence ID" value="OQM74116.1"/>
    <property type="molecule type" value="Genomic_DNA"/>
</dbReference>
<keyword evidence="5" id="KW-0520">NAD</keyword>
<comment type="cofactor">
    <cofactor evidence="1">
        <name>Zn(2+)</name>
        <dbReference type="ChEBI" id="CHEBI:29105"/>
    </cofactor>
</comment>
<sequence>MPNMAGAAYGSPTWARTGGRADLLRVPYGDYNCLKLPPDVEERQNDYVMLGDIFPTGWHCTELAGMRPGGTVVVYGAGPVGLKAAYSAMIKGACMVIVVDRHPDRLRLQARSAPCPSPTQRALRWTR</sequence>
<accession>A0A1V8RLU3</accession>
<comment type="similarity">
    <text evidence="2">Belongs to the zinc-containing alcohol dehydrogenase family.</text>
</comment>
<evidence type="ECO:0000313" key="7">
    <source>
        <dbReference type="Proteomes" id="UP000191905"/>
    </source>
</evidence>
<evidence type="ECO:0000256" key="2">
    <source>
        <dbReference type="ARBA" id="ARBA00008072"/>
    </source>
</evidence>
<proteinExistence type="inferred from homology"/>
<evidence type="ECO:0000256" key="1">
    <source>
        <dbReference type="ARBA" id="ARBA00001947"/>
    </source>
</evidence>
<evidence type="ECO:0000256" key="4">
    <source>
        <dbReference type="ARBA" id="ARBA00022833"/>
    </source>
</evidence>
<reference evidence="6 7" key="1">
    <citation type="journal article" date="2016" name="Int. J. Syst. Evol. Microbiol.">
        <title>Pseudaminobacter manganicus sp. nov., isolated from sludge of a manganese mine.</title>
        <authorList>
            <person name="Li J."/>
            <person name="Huang J."/>
            <person name="Liao S."/>
            <person name="Wang G."/>
        </authorList>
    </citation>
    <scope>NUCLEOTIDE SEQUENCE [LARGE SCALE GENOMIC DNA]</scope>
    <source>
        <strain evidence="6 7">JH-7</strain>
    </source>
</reference>
<dbReference type="Gene3D" id="3.40.50.720">
    <property type="entry name" value="NAD(P)-binding Rossmann-like Domain"/>
    <property type="match status" value="1"/>
</dbReference>
<dbReference type="STRING" id="1873176.BFN67_22695"/>